<gene>
    <name evidence="3" type="ORF">NARC_100095</name>
</gene>
<keyword evidence="2" id="KW-1133">Transmembrane helix</keyword>
<feature type="transmembrane region" description="Helical" evidence="2">
    <location>
        <begin position="340"/>
        <end position="360"/>
    </location>
</feature>
<dbReference type="RefSeq" id="WP_144732401.1">
    <property type="nucleotide sequence ID" value="NZ_ML675586.1"/>
</dbReference>
<protein>
    <submittedName>
        <fullName evidence="3">Uncharacterized protein</fullName>
    </submittedName>
</protein>
<feature type="transmembrane region" description="Helical" evidence="2">
    <location>
        <begin position="124"/>
        <end position="152"/>
    </location>
</feature>
<organism evidence="3 4">
    <name type="scientific">Candidatus Nitrosocosmicus arcticus</name>
    <dbReference type="NCBI Taxonomy" id="2035267"/>
    <lineage>
        <taxon>Archaea</taxon>
        <taxon>Nitrososphaerota</taxon>
        <taxon>Nitrososphaeria</taxon>
        <taxon>Nitrososphaerales</taxon>
        <taxon>Nitrososphaeraceae</taxon>
        <taxon>Candidatus Nitrosocosmicus</taxon>
    </lineage>
</organism>
<feature type="transmembrane region" description="Helical" evidence="2">
    <location>
        <begin position="48"/>
        <end position="72"/>
    </location>
</feature>
<name>A0A557STV2_9ARCH</name>
<feature type="transmembrane region" description="Helical" evidence="2">
    <location>
        <begin position="248"/>
        <end position="273"/>
    </location>
</feature>
<feature type="transmembrane region" description="Helical" evidence="2">
    <location>
        <begin position="92"/>
        <end position="118"/>
    </location>
</feature>
<dbReference type="Proteomes" id="UP000315289">
    <property type="component" value="Unassembled WGS sequence"/>
</dbReference>
<feature type="coiled-coil region" evidence="1">
    <location>
        <begin position="400"/>
        <end position="431"/>
    </location>
</feature>
<accession>A0A557STV2</accession>
<dbReference type="OrthoDB" id="378549at2157"/>
<feature type="transmembrane region" description="Helical" evidence="2">
    <location>
        <begin position="215"/>
        <end position="236"/>
    </location>
</feature>
<keyword evidence="4" id="KW-1185">Reference proteome</keyword>
<evidence type="ECO:0000256" key="2">
    <source>
        <dbReference type="SAM" id="Phobius"/>
    </source>
</evidence>
<dbReference type="EMBL" id="VOAH01000010">
    <property type="protein sequence ID" value="TVP40033.1"/>
    <property type="molecule type" value="Genomic_DNA"/>
</dbReference>
<keyword evidence="2" id="KW-0812">Transmembrane</keyword>
<evidence type="ECO:0000313" key="4">
    <source>
        <dbReference type="Proteomes" id="UP000315289"/>
    </source>
</evidence>
<proteinExistence type="predicted"/>
<keyword evidence="1" id="KW-0175">Coiled coil</keyword>
<evidence type="ECO:0000256" key="1">
    <source>
        <dbReference type="SAM" id="Coils"/>
    </source>
</evidence>
<feature type="transmembrane region" description="Helical" evidence="2">
    <location>
        <begin position="159"/>
        <end position="181"/>
    </location>
</feature>
<dbReference type="AlphaFoldDB" id="A0A557STV2"/>
<feature type="transmembrane region" description="Helical" evidence="2">
    <location>
        <begin position="21"/>
        <end position="42"/>
    </location>
</feature>
<keyword evidence="2" id="KW-0472">Membrane</keyword>
<evidence type="ECO:0000313" key="3">
    <source>
        <dbReference type="EMBL" id="TVP40033.1"/>
    </source>
</evidence>
<reference evidence="3 4" key="1">
    <citation type="journal article" date="2019" name="Front. Microbiol.">
        <title>Ammonia Oxidation by the Arctic Terrestrial Thaumarchaeote Candidatus Nitrosocosmicus arcticus Is Stimulated by Increasing Temperatures.</title>
        <authorList>
            <person name="Alves R.J.E."/>
            <person name="Kerou M."/>
            <person name="Zappe A."/>
            <person name="Bittner R."/>
            <person name="Abby S.S."/>
            <person name="Schmidt H.A."/>
            <person name="Pfeifer K."/>
            <person name="Schleper C."/>
        </authorList>
    </citation>
    <scope>NUCLEOTIDE SEQUENCE [LARGE SCALE GENOMIC DNA]</scope>
    <source>
        <strain evidence="3 4">Kfb</strain>
    </source>
</reference>
<feature type="transmembrane region" description="Helical" evidence="2">
    <location>
        <begin position="279"/>
        <end position="305"/>
    </location>
</feature>
<feature type="transmembrane region" description="Helical" evidence="2">
    <location>
        <begin position="317"/>
        <end position="334"/>
    </location>
</feature>
<sequence length="449" mass="50763">MNIRDYVDSISSSVKPKNNRILIVFILMGISVIMDSQIGIIADFIPEYISSLPGILLYVGLTIFLILSSFYIIYHVKSFEKLTKVKYIHFKLVYNIIFISQILIAIVLTSVVLQILIFQEYQITFLYIIHIISYGIWIGILGLLTRAFILWYKNFDKNILILIFTLAMIAYVANGLLGLIYTLDTLSQQEPIISLGDVAYFPEFSNVAIGSQINLIYNVCSTLAFILTWIGSIKLLYRYLHRIGRFNFWSIIIVSLIYYNIEFPLFVLGYFSLFGDANVFFNILLFSFSGILAGIIFGVAFLSIARTMKRDSAVRSQLMLAAYGFLFFYITGSANATQAAYPPFGLLSISLIGFSCYLIYSGLYSATQIISQDNALLRSIRKSATEQANFLGGIGTAQRNKELESKVLAIAKNLEDEIEEASGVESSLTENEVVDYIQYVMKEIHENKK</sequence>
<comment type="caution">
    <text evidence="3">The sequence shown here is derived from an EMBL/GenBank/DDBJ whole genome shotgun (WGS) entry which is preliminary data.</text>
</comment>